<feature type="non-terminal residue" evidence="1">
    <location>
        <position position="537"/>
    </location>
</feature>
<evidence type="ECO:0000313" key="2">
    <source>
        <dbReference type="Proteomes" id="UP000831701"/>
    </source>
</evidence>
<comment type="caution">
    <text evidence="1">The sequence shown here is derived from an EMBL/GenBank/DDBJ whole genome shotgun (WGS) entry which is preliminary data.</text>
</comment>
<sequence>MEEDSSLDVYPIPSNYELVDFVGSGDYGIVAKCKMRDTGDLVAIKISRFAKTTAREVSILQELMRHNLDQCNIVKFYDWYQMNNTTGLVFEFLDMTLLDYMNEDRLPLNDIRPIIQQLATAFDALMSVGVIHGDLKPDNIMLVKGQDRSFTVKLIDFGLAFHRSETVVGARHQLPYYRAPEIMLGLPFNEAIDMWSLGSVMGYMMFGALIFPWFCDYNQMQTICEILGQPADRLLDAGVKTRHFFIKTSDNQWTLMSQDQYWQNKITIGNKKFPFNSLDDLKMLSEELEGEAKDGGWGQCVELLKAMLKVDASERITPREVLRHPFIMQSYLSEALQPAGNEPSTSQANCRRTETTDDSTLAQETRDTTVDCPGDMLSCATVILDPDPAAAPDIAQYADSSEEIQTLITEPSDTTSVSPEGRGGKIGIASGASPVAALWKLRSRCLSEKRNRRQRALSTRGNQLSFGGKEEEEKDEERRGGEVLRLSSRGPLTARAALLSPRTLISNGARQQEHTSKPPRETSFWGKTFMVSGHSCS</sequence>
<dbReference type="EMBL" id="CM041540">
    <property type="protein sequence ID" value="KAI3366989.1"/>
    <property type="molecule type" value="Genomic_DNA"/>
</dbReference>
<evidence type="ECO:0000313" key="1">
    <source>
        <dbReference type="EMBL" id="KAI3366989.1"/>
    </source>
</evidence>
<proteinExistence type="predicted"/>
<keyword evidence="2" id="KW-1185">Reference proteome</keyword>
<gene>
    <name evidence="1" type="ORF">L3Q82_009623</name>
</gene>
<name>A0ACB8WGU0_9TELE</name>
<organism evidence="1 2">
    <name type="scientific">Scortum barcoo</name>
    <name type="common">barcoo grunter</name>
    <dbReference type="NCBI Taxonomy" id="214431"/>
    <lineage>
        <taxon>Eukaryota</taxon>
        <taxon>Metazoa</taxon>
        <taxon>Chordata</taxon>
        <taxon>Craniata</taxon>
        <taxon>Vertebrata</taxon>
        <taxon>Euteleostomi</taxon>
        <taxon>Actinopterygii</taxon>
        <taxon>Neopterygii</taxon>
        <taxon>Teleostei</taxon>
        <taxon>Neoteleostei</taxon>
        <taxon>Acanthomorphata</taxon>
        <taxon>Eupercaria</taxon>
        <taxon>Centrarchiformes</taxon>
        <taxon>Terapontoidei</taxon>
        <taxon>Terapontidae</taxon>
        <taxon>Scortum</taxon>
    </lineage>
</organism>
<dbReference type="Proteomes" id="UP000831701">
    <property type="component" value="Chromosome 10"/>
</dbReference>
<accession>A0ACB8WGU0</accession>
<reference evidence="1" key="1">
    <citation type="submission" date="2022-04" db="EMBL/GenBank/DDBJ databases">
        <title>Jade perch genome.</title>
        <authorList>
            <person name="Chao B."/>
        </authorList>
    </citation>
    <scope>NUCLEOTIDE SEQUENCE</scope>
    <source>
        <strain evidence="1">CB-2022</strain>
    </source>
</reference>
<protein>
    <submittedName>
        <fullName evidence="1">Uncharacterized protein</fullName>
    </submittedName>
</protein>